<dbReference type="PANTHER" id="PTHR34883">
    <property type="entry name" value="SERINE-RICH PROTEIN, PUTATIVE-RELATED-RELATED"/>
    <property type="match status" value="1"/>
</dbReference>
<evidence type="ECO:0000313" key="3">
    <source>
        <dbReference type="EMBL" id="KAF5378531.1"/>
    </source>
</evidence>
<dbReference type="EMBL" id="JAACJP010000019">
    <property type="protein sequence ID" value="KAF5378531.1"/>
    <property type="molecule type" value="Genomic_DNA"/>
</dbReference>
<feature type="compositionally biased region" description="Low complexity" evidence="1">
    <location>
        <begin position="423"/>
        <end position="440"/>
    </location>
</feature>
<evidence type="ECO:0008006" key="5">
    <source>
        <dbReference type="Google" id="ProtNLM"/>
    </source>
</evidence>
<feature type="transmembrane region" description="Helical" evidence="2">
    <location>
        <begin position="198"/>
        <end position="220"/>
    </location>
</feature>
<protein>
    <recommendedName>
        <fullName evidence="5">Extracellular serine-rich protein</fullName>
    </recommendedName>
</protein>
<dbReference type="CDD" id="cd00920">
    <property type="entry name" value="Cupredoxin"/>
    <property type="match status" value="1"/>
</dbReference>
<dbReference type="AlphaFoldDB" id="A0A8H5M2Q9"/>
<keyword evidence="4" id="KW-1185">Reference proteome</keyword>
<dbReference type="InterPro" id="IPR008972">
    <property type="entry name" value="Cupredoxin"/>
</dbReference>
<feature type="region of interest" description="Disordered" evidence="1">
    <location>
        <begin position="246"/>
        <end position="301"/>
    </location>
</feature>
<gene>
    <name evidence="3" type="ORF">D9615_007194</name>
</gene>
<keyword evidence="2" id="KW-0812">Transmembrane</keyword>
<keyword evidence="2" id="KW-1133">Transmembrane helix</keyword>
<feature type="compositionally biased region" description="Low complexity" evidence="1">
    <location>
        <begin position="273"/>
        <end position="292"/>
    </location>
</feature>
<proteinExistence type="predicted"/>
<evidence type="ECO:0000256" key="2">
    <source>
        <dbReference type="SAM" id="Phobius"/>
    </source>
</evidence>
<dbReference type="Proteomes" id="UP000565441">
    <property type="component" value="Unassembled WGS sequence"/>
</dbReference>
<feature type="region of interest" description="Disordered" evidence="1">
    <location>
        <begin position="414"/>
        <end position="453"/>
    </location>
</feature>
<accession>A0A8H5M2Q9</accession>
<evidence type="ECO:0000313" key="4">
    <source>
        <dbReference type="Proteomes" id="UP000565441"/>
    </source>
</evidence>
<comment type="caution">
    <text evidence="3">The sequence shown here is derived from an EMBL/GenBank/DDBJ whole genome shotgun (WGS) entry which is preliminary data.</text>
</comment>
<dbReference type="InterPro" id="IPR052953">
    <property type="entry name" value="Ser-rich/MCO-related"/>
</dbReference>
<dbReference type="PANTHER" id="PTHR34883:SF8">
    <property type="entry name" value="EXTRACELLULAR SERINE-RICH PROTEIN (AFU_ORTHOLOGUE AFUA_6G00670)"/>
    <property type="match status" value="1"/>
</dbReference>
<organism evidence="3 4">
    <name type="scientific">Tricholomella constricta</name>
    <dbReference type="NCBI Taxonomy" id="117010"/>
    <lineage>
        <taxon>Eukaryota</taxon>
        <taxon>Fungi</taxon>
        <taxon>Dikarya</taxon>
        <taxon>Basidiomycota</taxon>
        <taxon>Agaricomycotina</taxon>
        <taxon>Agaricomycetes</taxon>
        <taxon>Agaricomycetidae</taxon>
        <taxon>Agaricales</taxon>
        <taxon>Tricholomatineae</taxon>
        <taxon>Lyophyllaceae</taxon>
        <taxon>Tricholomella</taxon>
    </lineage>
</organism>
<evidence type="ECO:0000256" key="1">
    <source>
        <dbReference type="SAM" id="MobiDB-lite"/>
    </source>
</evidence>
<dbReference type="Gene3D" id="2.60.40.420">
    <property type="entry name" value="Cupredoxins - blue copper proteins"/>
    <property type="match status" value="1"/>
</dbReference>
<dbReference type="SUPFAM" id="SSF49503">
    <property type="entry name" value="Cupredoxins"/>
    <property type="match status" value="1"/>
</dbReference>
<reference evidence="3 4" key="1">
    <citation type="journal article" date="2020" name="ISME J.">
        <title>Uncovering the hidden diversity of litter-decomposition mechanisms in mushroom-forming fungi.</title>
        <authorList>
            <person name="Floudas D."/>
            <person name="Bentzer J."/>
            <person name="Ahren D."/>
            <person name="Johansson T."/>
            <person name="Persson P."/>
            <person name="Tunlid A."/>
        </authorList>
    </citation>
    <scope>NUCLEOTIDE SEQUENCE [LARGE SCALE GENOMIC DNA]</scope>
    <source>
        <strain evidence="3 4">CBS 661.87</strain>
    </source>
</reference>
<dbReference type="OrthoDB" id="1921208at2759"/>
<name>A0A8H5M2Q9_9AGAR</name>
<keyword evidence="2" id="KW-0472">Membrane</keyword>
<sequence length="453" mass="46367">MQVHVGAEGSFYNPATISAALNDTINFIFVGPAHSVVQAAWSNPCVPLPGGFDSGVVKRANDSVPPPVWTLKITSVSDGLWFYCGNTIPVLHCAAGMVGAINPPSIPLYQEYVAAAKRVSVPPPSPSLALPGQGAFATNSAIPSAPPATVTTTIIVPAFITSAPTSSTNDLPLPTTTSVTATASSDHNEARSNKGATIGGSVAGGTIFLVLLALFAFILLRRRHNRPDRPDSKDFFRYQAQTPQFNTHGDRDMFVSAKPVPSATSTPERARRTALPPSTVSSPASVPSALVPQRASPAVNPMNLSRTSIATAQGAGSTPTNSPGAHPMRMHPPAAQTALHFPAPPPLAAAAAAAACPASPPLADKKLPLTAGTLPPVAAVSTMPLAGDVDGGVQSPNIHALAREVAAVLMQSPQPVRARPPTAGAHASSSSVGSLSRAESPAPPRYTRASVMG</sequence>